<dbReference type="AlphaFoldDB" id="Q98PD5"/>
<dbReference type="HOGENOM" id="CLU_2809483_0_0_5"/>
<dbReference type="RefSeq" id="WP_010916256.1">
    <property type="nucleotide sequence ID" value="NC_002682.1"/>
</dbReference>
<dbReference type="KEGG" id="mlo:msl9506"/>
<dbReference type="Proteomes" id="UP000000552">
    <property type="component" value="Plasmid pMLb"/>
</dbReference>
<gene>
    <name evidence="1" type="ordered locus">msl9506</name>
</gene>
<accession>Q98PD5</accession>
<sequence>MTKISDLGPPIPGKRHGAEPARVEDNFYPCSYCGQLVDQRDLRQVGINRWIPKTARQSLCSRAKIAT</sequence>
<organism evidence="1 2">
    <name type="scientific">Mesorhizobium japonicum (strain LMG 29417 / CECT 9101 / MAFF 303099)</name>
    <name type="common">Mesorhizobium loti (strain MAFF 303099)</name>
    <dbReference type="NCBI Taxonomy" id="266835"/>
    <lineage>
        <taxon>Bacteria</taxon>
        <taxon>Pseudomonadati</taxon>
        <taxon>Pseudomonadota</taxon>
        <taxon>Alphaproteobacteria</taxon>
        <taxon>Hyphomicrobiales</taxon>
        <taxon>Phyllobacteriaceae</taxon>
        <taxon>Mesorhizobium</taxon>
    </lineage>
</organism>
<name>Q98PD5_RHILO</name>
<dbReference type="EMBL" id="AP003017">
    <property type="protein sequence ID" value="BAB54720.1"/>
    <property type="molecule type" value="Genomic_DNA"/>
</dbReference>
<protein>
    <submittedName>
        <fullName evidence="1">Msl9506 protein</fullName>
    </submittedName>
</protein>
<evidence type="ECO:0000313" key="1">
    <source>
        <dbReference type="EMBL" id="BAB54720.1"/>
    </source>
</evidence>
<proteinExistence type="predicted"/>
<geneLocation type="plasmid" evidence="1 2">
    <name>pMLb</name>
</geneLocation>
<reference evidence="1 2" key="1">
    <citation type="journal article" date="2000" name="DNA Res.">
        <title>Complete genome structure of the nitrogen-fixing symbiotic bacterium Mesorhizobium loti.</title>
        <authorList>
            <person name="Kaneko T."/>
            <person name="Nakamura Y."/>
            <person name="Sato S."/>
            <person name="Asamizu E."/>
            <person name="Kato T."/>
            <person name="Sasamoto S."/>
            <person name="Watanabe A."/>
            <person name="Idesawa K."/>
            <person name="Ishikawa A."/>
            <person name="Kawashima K."/>
            <person name="Kimura T."/>
            <person name="Kishida Y."/>
            <person name="Kiyokawa C."/>
            <person name="Kohara M."/>
            <person name="Matsumoto M."/>
            <person name="Matsuno A."/>
            <person name="Mochizuki Y."/>
            <person name="Nakayama S."/>
            <person name="Nakazaki N."/>
            <person name="Shimpo S."/>
            <person name="Sugimoto M."/>
            <person name="Takeuchi C."/>
            <person name="Yamada M."/>
            <person name="Tabata S."/>
        </authorList>
    </citation>
    <scope>NUCLEOTIDE SEQUENCE [LARGE SCALE GENOMIC DNA]</scope>
    <source>
        <strain evidence="2">LMG 29417 / CECT 9101 / MAFF 303099</strain>
        <plasmid evidence="1 2">pMLb</plasmid>
    </source>
</reference>
<evidence type="ECO:0000313" key="2">
    <source>
        <dbReference type="Proteomes" id="UP000000552"/>
    </source>
</evidence>
<keyword evidence="1" id="KW-0614">Plasmid</keyword>